<reference evidence="2" key="1">
    <citation type="journal article" date="2011" name="Genome Biol.">
        <title>Comparative genomics of the social amoebae Dictyostelium discoideum and Dictyostelium purpureum.</title>
        <authorList>
            <consortium name="US DOE Joint Genome Institute (JGI-PGF)"/>
            <person name="Sucgang R."/>
            <person name="Kuo A."/>
            <person name="Tian X."/>
            <person name="Salerno W."/>
            <person name="Parikh A."/>
            <person name="Feasley C.L."/>
            <person name="Dalin E."/>
            <person name="Tu H."/>
            <person name="Huang E."/>
            <person name="Barry K."/>
            <person name="Lindquist E."/>
            <person name="Shapiro H."/>
            <person name="Bruce D."/>
            <person name="Schmutz J."/>
            <person name="Salamov A."/>
            <person name="Fey P."/>
            <person name="Gaudet P."/>
            <person name="Anjard C."/>
            <person name="Babu M.M."/>
            <person name="Basu S."/>
            <person name="Bushmanova Y."/>
            <person name="van der Wel H."/>
            <person name="Katoh-Kurasawa M."/>
            <person name="Dinh C."/>
            <person name="Coutinho P.M."/>
            <person name="Saito T."/>
            <person name="Elias M."/>
            <person name="Schaap P."/>
            <person name="Kay R.R."/>
            <person name="Henrissat B."/>
            <person name="Eichinger L."/>
            <person name="Rivero F."/>
            <person name="Putnam N.H."/>
            <person name="West C.M."/>
            <person name="Loomis W.F."/>
            <person name="Chisholm R.L."/>
            <person name="Shaulsky G."/>
            <person name="Strassmann J.E."/>
            <person name="Queller D.C."/>
            <person name="Kuspa A."/>
            <person name="Grigoriev I.V."/>
        </authorList>
    </citation>
    <scope>NUCLEOTIDE SEQUENCE [LARGE SCALE GENOMIC DNA]</scope>
    <source>
        <strain evidence="2">QSDP1</strain>
    </source>
</reference>
<dbReference type="eggNOG" id="ENOG502RIMT">
    <property type="taxonomic scope" value="Eukaryota"/>
</dbReference>
<gene>
    <name evidence="1" type="ORF">DICPUDRAFT_24114</name>
</gene>
<accession>F0ZIZ7</accession>
<protein>
    <submittedName>
        <fullName evidence="1">Uncharacterized protein</fullName>
    </submittedName>
</protein>
<dbReference type="VEuPathDB" id="AmoebaDB:DICPUDRAFT_24114"/>
<dbReference type="KEGG" id="dpp:DICPUDRAFT_24114"/>
<evidence type="ECO:0000313" key="2">
    <source>
        <dbReference type="Proteomes" id="UP000001064"/>
    </source>
</evidence>
<organism evidence="1 2">
    <name type="scientific">Dictyostelium purpureum</name>
    <name type="common">Slime mold</name>
    <dbReference type="NCBI Taxonomy" id="5786"/>
    <lineage>
        <taxon>Eukaryota</taxon>
        <taxon>Amoebozoa</taxon>
        <taxon>Evosea</taxon>
        <taxon>Eumycetozoa</taxon>
        <taxon>Dictyostelia</taxon>
        <taxon>Dictyosteliales</taxon>
        <taxon>Dictyosteliaceae</taxon>
        <taxon>Dictyostelium</taxon>
    </lineage>
</organism>
<dbReference type="AlphaFoldDB" id="F0ZIZ7"/>
<dbReference type="RefSeq" id="XP_003287387.1">
    <property type="nucleotide sequence ID" value="XM_003287339.1"/>
</dbReference>
<dbReference type="OMA" id="MEWDEFK"/>
<feature type="non-terminal residue" evidence="1">
    <location>
        <position position="1"/>
    </location>
</feature>
<name>F0ZIZ7_DICPU</name>
<dbReference type="InParanoid" id="F0ZIZ7"/>
<sequence length="70" mass="8155">IEWDEFGEIYPTNPIVILLAPGISLYKIKKLCRERNQIFEDRKEEIVKAINIIKKTYGLLSNPDQDIGFC</sequence>
<proteinExistence type="predicted"/>
<feature type="non-terminal residue" evidence="1">
    <location>
        <position position="70"/>
    </location>
</feature>
<dbReference type="GeneID" id="10501336"/>
<keyword evidence="2" id="KW-1185">Reference proteome</keyword>
<dbReference type="FunCoup" id="F0ZIZ7">
    <property type="interactions" value="937"/>
</dbReference>
<dbReference type="EMBL" id="GL871038">
    <property type="protein sequence ID" value="EGC36069.1"/>
    <property type="molecule type" value="Genomic_DNA"/>
</dbReference>
<dbReference type="Proteomes" id="UP000001064">
    <property type="component" value="Unassembled WGS sequence"/>
</dbReference>
<evidence type="ECO:0000313" key="1">
    <source>
        <dbReference type="EMBL" id="EGC36069.1"/>
    </source>
</evidence>